<sequence>EDFEDVLIQFSIFSSASSSGEAKDIYTDLDTLYHKCSLGSISGGKQFIWMWRNTLTIMKDEVTTKAGTVGVWHVAVDYDVFYEVPFVTPV</sequence>
<accession>X1A1T8</accession>
<protein>
    <submittedName>
        <fullName evidence="1">Uncharacterized protein</fullName>
    </submittedName>
</protein>
<reference evidence="1" key="1">
    <citation type="journal article" date="2014" name="Front. Microbiol.">
        <title>High frequency of phylogenetically diverse reductive dehalogenase-homologous genes in deep subseafloor sedimentary metagenomes.</title>
        <authorList>
            <person name="Kawai M."/>
            <person name="Futagami T."/>
            <person name="Toyoda A."/>
            <person name="Takaki Y."/>
            <person name="Nishi S."/>
            <person name="Hori S."/>
            <person name="Arai W."/>
            <person name="Tsubouchi T."/>
            <person name="Morono Y."/>
            <person name="Uchiyama I."/>
            <person name="Ito T."/>
            <person name="Fujiyama A."/>
            <person name="Inagaki F."/>
            <person name="Takami H."/>
        </authorList>
    </citation>
    <scope>NUCLEOTIDE SEQUENCE</scope>
    <source>
        <strain evidence="1">Expedition CK06-06</strain>
    </source>
</reference>
<comment type="caution">
    <text evidence="1">The sequence shown here is derived from an EMBL/GenBank/DDBJ whole genome shotgun (WGS) entry which is preliminary data.</text>
</comment>
<dbReference type="EMBL" id="BART01015942">
    <property type="protein sequence ID" value="GAG75995.1"/>
    <property type="molecule type" value="Genomic_DNA"/>
</dbReference>
<feature type="non-terminal residue" evidence="1">
    <location>
        <position position="1"/>
    </location>
</feature>
<evidence type="ECO:0000313" key="1">
    <source>
        <dbReference type="EMBL" id="GAG75995.1"/>
    </source>
</evidence>
<proteinExistence type="predicted"/>
<organism evidence="1">
    <name type="scientific">marine sediment metagenome</name>
    <dbReference type="NCBI Taxonomy" id="412755"/>
    <lineage>
        <taxon>unclassified sequences</taxon>
        <taxon>metagenomes</taxon>
        <taxon>ecological metagenomes</taxon>
    </lineage>
</organism>
<gene>
    <name evidence="1" type="ORF">S01H4_30817</name>
</gene>
<dbReference type="AlphaFoldDB" id="X1A1T8"/>
<name>X1A1T8_9ZZZZ</name>